<dbReference type="EMBL" id="JOKZ01000057">
    <property type="protein sequence ID" value="KKP05143.1"/>
    <property type="molecule type" value="Genomic_DNA"/>
</dbReference>
<sequence length="137" mass="14860">MDAAMRARHCSKRSRAAIPMRNHEVQAHASDIGRAAYDAQHRVPMDALAVSYRYMYFAGHKGPRQLEAPGRTRSLQATYSTYSYSTAPVGSVLCALGFANPAIAIDLQRRALPPAAGLVLDRPHALPAAALAQYPDD</sequence>
<reference evidence="2" key="1">
    <citation type="journal article" date="2015" name="Genome Announc.">
        <title>Draft whole-genome sequence of the biocontrol agent Trichoderma harzianum T6776.</title>
        <authorList>
            <person name="Baroncelli R."/>
            <person name="Piaggeschi G."/>
            <person name="Fiorini L."/>
            <person name="Bertolini E."/>
            <person name="Zapparata A."/>
            <person name="Pe M.E."/>
            <person name="Sarrocco S."/>
            <person name="Vannacci G."/>
        </authorList>
    </citation>
    <scope>NUCLEOTIDE SEQUENCE [LARGE SCALE GENOMIC DNA]</scope>
    <source>
        <strain evidence="2">T6776</strain>
    </source>
</reference>
<evidence type="ECO:0000313" key="2">
    <source>
        <dbReference type="Proteomes" id="UP000034112"/>
    </source>
</evidence>
<comment type="caution">
    <text evidence="1">The sequence shown here is derived from an EMBL/GenBank/DDBJ whole genome shotgun (WGS) entry which is preliminary data.</text>
</comment>
<proteinExistence type="predicted"/>
<name>A0A0F9XYU9_TRIHA</name>
<evidence type="ECO:0000313" key="1">
    <source>
        <dbReference type="EMBL" id="KKP05143.1"/>
    </source>
</evidence>
<organism evidence="1 2">
    <name type="scientific">Trichoderma harzianum</name>
    <name type="common">Hypocrea lixii</name>
    <dbReference type="NCBI Taxonomy" id="5544"/>
    <lineage>
        <taxon>Eukaryota</taxon>
        <taxon>Fungi</taxon>
        <taxon>Dikarya</taxon>
        <taxon>Ascomycota</taxon>
        <taxon>Pezizomycotina</taxon>
        <taxon>Sordariomycetes</taxon>
        <taxon>Hypocreomycetidae</taxon>
        <taxon>Hypocreales</taxon>
        <taxon>Hypocreaceae</taxon>
        <taxon>Trichoderma</taxon>
    </lineage>
</organism>
<gene>
    <name evidence="1" type="ORF">THAR02_02738</name>
</gene>
<dbReference type="AlphaFoldDB" id="A0A0F9XYU9"/>
<protein>
    <submittedName>
        <fullName evidence="1">Uncharacterized protein</fullName>
    </submittedName>
</protein>
<accession>A0A0F9XYU9</accession>
<dbReference type="Proteomes" id="UP000034112">
    <property type="component" value="Unassembled WGS sequence"/>
</dbReference>